<keyword evidence="1" id="KW-0812">Transmembrane</keyword>
<dbReference type="Gene3D" id="1.50.10.100">
    <property type="entry name" value="Chondroitin AC/alginate lyase"/>
    <property type="match status" value="1"/>
</dbReference>
<sequence>MKVRQSQQEMKKRRRVKWMLMLGGVIAAFYFFTQSNIIDMIFEKSGIDKQVKTLGVTLAYSMLDESETTQRWLETKGISEELRASAAQAQSLLDTRPRIISTVGDEIAIRNNLSYHDTNLRLLCESKTPQSVVSCFAATKSSNNADRLYRYLNSGYLHPCSAGNNKGTAWLFAMGYDQLKAVGYSADYQQIESRIEEGLEQCLDVLDGYSASMWHGRFSIGAEAYITAAALYQSGPLLDRAFKHFWQSILALTITEGWPESYNYWIQNRAIPFYLAVNTYLTVGKNEELKAHLRHLALRNGLWHIYMTRPDFQIQASGDEGSKSDLKDESKKAIDLIARITRNPVFATYAQLLHQQHRNRGYHASYRWLIPFTYDPSVIPRDNPTGSLAVFDGWLPNDQIFGEGFLNQIVIREGWGAQDAFLMVTAGQQFTHHQHADAGHFVLFDDGKPLITDGASYASIKSPSRLYYGVRSTSKNLPNLANSDADYKPNKLFVRDVRDGTQRLIMPTGSAVTSVDNWLINLGRGADFDRARLVRYEHTAVGYELTLDLTAAYYHSGNREDKRVLREIIFNPGQSLLVQDELVNIDSEFLYHWNLQTGTQGLVCTPGDQVQTFVLVNGSQVEMSGSSNRGCDSDLARQFKKEVGDALADIEETSKKKPWYDGVPMIVYWSGQAGTHTTIRGLNYRTPQQSTMEHAK</sequence>
<name>A0ABW1XF43_9ALTE</name>
<proteinExistence type="predicted"/>
<dbReference type="Proteomes" id="UP001596364">
    <property type="component" value="Unassembled WGS sequence"/>
</dbReference>
<evidence type="ECO:0000256" key="1">
    <source>
        <dbReference type="SAM" id="Phobius"/>
    </source>
</evidence>
<protein>
    <submittedName>
        <fullName evidence="2">Heparinase II/III family protein</fullName>
    </submittedName>
</protein>
<dbReference type="Gene3D" id="2.70.98.70">
    <property type="match status" value="1"/>
</dbReference>
<dbReference type="InterPro" id="IPR008929">
    <property type="entry name" value="Chondroitin_lyas"/>
</dbReference>
<feature type="transmembrane region" description="Helical" evidence="1">
    <location>
        <begin position="16"/>
        <end position="33"/>
    </location>
</feature>
<evidence type="ECO:0000313" key="3">
    <source>
        <dbReference type="Proteomes" id="UP001596364"/>
    </source>
</evidence>
<organism evidence="2 3">
    <name type="scientific">Pseudobowmanella zhangzhouensis</name>
    <dbReference type="NCBI Taxonomy" id="1537679"/>
    <lineage>
        <taxon>Bacteria</taxon>
        <taxon>Pseudomonadati</taxon>
        <taxon>Pseudomonadota</taxon>
        <taxon>Gammaproteobacteria</taxon>
        <taxon>Alteromonadales</taxon>
        <taxon>Alteromonadaceae</taxon>
    </lineage>
</organism>
<reference evidence="3" key="1">
    <citation type="journal article" date="2019" name="Int. J. Syst. Evol. Microbiol.">
        <title>The Global Catalogue of Microorganisms (GCM) 10K type strain sequencing project: providing services to taxonomists for standard genome sequencing and annotation.</title>
        <authorList>
            <consortium name="The Broad Institute Genomics Platform"/>
            <consortium name="The Broad Institute Genome Sequencing Center for Infectious Disease"/>
            <person name="Wu L."/>
            <person name="Ma J."/>
        </authorList>
    </citation>
    <scope>NUCLEOTIDE SEQUENCE [LARGE SCALE GENOMIC DNA]</scope>
    <source>
        <strain evidence="3">CGMCC 1.16031</strain>
    </source>
</reference>
<keyword evidence="1" id="KW-1133">Transmembrane helix</keyword>
<gene>
    <name evidence="2" type="ORF">ACFP85_00740</name>
</gene>
<accession>A0ABW1XF43</accession>
<keyword evidence="1" id="KW-0472">Membrane</keyword>
<comment type="caution">
    <text evidence="2">The sequence shown here is derived from an EMBL/GenBank/DDBJ whole genome shotgun (WGS) entry which is preliminary data.</text>
</comment>
<evidence type="ECO:0000313" key="2">
    <source>
        <dbReference type="EMBL" id="MFC6438688.1"/>
    </source>
</evidence>
<keyword evidence="3" id="KW-1185">Reference proteome</keyword>
<dbReference type="RefSeq" id="WP_131259428.1">
    <property type="nucleotide sequence ID" value="NZ_JBHSUS010000001.1"/>
</dbReference>
<dbReference type="EMBL" id="JBHSUS010000001">
    <property type="protein sequence ID" value="MFC6438688.1"/>
    <property type="molecule type" value="Genomic_DNA"/>
</dbReference>